<feature type="transmembrane region" description="Helical" evidence="1">
    <location>
        <begin position="148"/>
        <end position="166"/>
    </location>
</feature>
<dbReference type="AlphaFoldDB" id="A0A840L8Q0"/>
<keyword evidence="1" id="KW-0472">Membrane</keyword>
<dbReference type="SMART" id="SM00052">
    <property type="entry name" value="EAL"/>
    <property type="match status" value="1"/>
</dbReference>
<dbReference type="SMART" id="SM00267">
    <property type="entry name" value="GGDEF"/>
    <property type="match status" value="1"/>
</dbReference>
<reference evidence="4 5" key="1">
    <citation type="submission" date="2020-08" db="EMBL/GenBank/DDBJ databases">
        <title>Functional genomics of gut bacteria from endangered species of beetles.</title>
        <authorList>
            <person name="Carlos-Shanley C."/>
        </authorList>
    </citation>
    <scope>NUCLEOTIDE SEQUENCE [LARGE SCALE GENOMIC DNA]</scope>
    <source>
        <strain evidence="4 5">S00239</strain>
    </source>
</reference>
<dbReference type="CDD" id="cd01948">
    <property type="entry name" value="EAL"/>
    <property type="match status" value="1"/>
</dbReference>
<accession>A0A840L8Q0</accession>
<dbReference type="Pfam" id="PF00563">
    <property type="entry name" value="EAL"/>
    <property type="match status" value="1"/>
</dbReference>
<dbReference type="PANTHER" id="PTHR44757:SF2">
    <property type="entry name" value="BIOFILM ARCHITECTURE MAINTENANCE PROTEIN MBAA"/>
    <property type="match status" value="1"/>
</dbReference>
<dbReference type="PROSITE" id="PS50887">
    <property type="entry name" value="GGDEF"/>
    <property type="match status" value="1"/>
</dbReference>
<comment type="caution">
    <text evidence="4">The sequence shown here is derived from an EMBL/GenBank/DDBJ whole genome shotgun (WGS) entry which is preliminary data.</text>
</comment>
<evidence type="ECO:0000313" key="5">
    <source>
        <dbReference type="Proteomes" id="UP000562027"/>
    </source>
</evidence>
<dbReference type="InterPro" id="IPR001633">
    <property type="entry name" value="EAL_dom"/>
</dbReference>
<sequence length="756" mass="82602">MTALILIGSGLNALLGLALLMLWRQAPQYLYVRYWGWSWILLSGALSLGLGLLPDQDGSIFHKLMVGAAAAFAMGSMALRTAGARIYRQLPWERRVWLPLYLAMMGSLMWLAELDHRYAVLAASIYLAIGAWQCAWWMGRQGDPGERFVALCFVAAGFVHVLTPAFDPLGRSAVPHVAGLFVQTMLSLGLILLSVKRAHAEARQQAERFGRLAQHSLQGLAVVSHMRLVYANPAALKIHGFASLEEAMQPNSLLPLLPPEQVQEVLNRHRQVLADPQAHIEWEGLRLSRDGRQIHVHGLSSYTDWEGEPAELTVMLDDSSRQAALDALRRQALHDELTDLPNRNFAVDRLHQLTYTGAPPFAILSADMDRFQLVNESLGHEVGDGLLQAVARRLCQELPVNATLARLGEDQFLVLLEGVAERAEVQAAVEAMLALLQTPFRVQGAELFVHMSVGVAQFPRDGRDANGLLRAGDAAMRAAKARAGISYAFFESSMKSDSRARLEMEQAISHAIVQGQFVLEYQPKFLAHSRRLCGFEALVRWERPGQGRVSPADFVPAAERTGQIHALGALILDIVMTQLRVWLARYGRLLPVAVNVSPVQFEDGGFATGLLGELKARALPPEALEIEITETAAIAHLDQVMPQLSLLRGAGLLCALDDFGTGQSSLTLLRQLPIGAMKLDRSMIAPLPEPDASAVVQVSCALGQALKLDIVAEGVETELQAQSAESLGCTQLQGFYLGRPLPVAQAQALLDQWASV</sequence>
<feature type="transmembrane region" description="Helical" evidence="1">
    <location>
        <begin position="6"/>
        <end position="23"/>
    </location>
</feature>
<dbReference type="SMART" id="SM00091">
    <property type="entry name" value="PAS"/>
    <property type="match status" value="1"/>
</dbReference>
<dbReference type="Gene3D" id="3.20.20.450">
    <property type="entry name" value="EAL domain"/>
    <property type="match status" value="1"/>
</dbReference>
<protein>
    <submittedName>
        <fullName evidence="4">Diguanylate cyclase (GGDEF)-like protein/PAS domain S-box-containing protein</fullName>
    </submittedName>
</protein>
<feature type="domain" description="EAL" evidence="2">
    <location>
        <begin position="501"/>
        <end position="754"/>
    </location>
</feature>
<dbReference type="InterPro" id="IPR029787">
    <property type="entry name" value="Nucleotide_cyclase"/>
</dbReference>
<organism evidence="4 5">
    <name type="scientific">Roseateles oligotrophus</name>
    <dbReference type="NCBI Taxonomy" id="1769250"/>
    <lineage>
        <taxon>Bacteria</taxon>
        <taxon>Pseudomonadati</taxon>
        <taxon>Pseudomonadota</taxon>
        <taxon>Betaproteobacteria</taxon>
        <taxon>Burkholderiales</taxon>
        <taxon>Sphaerotilaceae</taxon>
        <taxon>Roseateles</taxon>
    </lineage>
</organism>
<keyword evidence="1" id="KW-0812">Transmembrane</keyword>
<dbReference type="CDD" id="cd01949">
    <property type="entry name" value="GGDEF"/>
    <property type="match status" value="1"/>
</dbReference>
<dbReference type="Pfam" id="PF13188">
    <property type="entry name" value="PAS_8"/>
    <property type="match status" value="1"/>
</dbReference>
<dbReference type="Proteomes" id="UP000562027">
    <property type="component" value="Unassembled WGS sequence"/>
</dbReference>
<dbReference type="SUPFAM" id="SSF55785">
    <property type="entry name" value="PYP-like sensor domain (PAS domain)"/>
    <property type="match status" value="1"/>
</dbReference>
<name>A0A840L8Q0_9BURK</name>
<dbReference type="InterPro" id="IPR043128">
    <property type="entry name" value="Rev_trsase/Diguanyl_cyclase"/>
</dbReference>
<keyword evidence="1" id="KW-1133">Transmembrane helix</keyword>
<evidence type="ECO:0000256" key="1">
    <source>
        <dbReference type="SAM" id="Phobius"/>
    </source>
</evidence>
<gene>
    <name evidence="4" type="ORF">HNP55_001034</name>
</gene>
<feature type="transmembrane region" description="Helical" evidence="1">
    <location>
        <begin position="35"/>
        <end position="54"/>
    </location>
</feature>
<dbReference type="NCBIfam" id="TIGR00229">
    <property type="entry name" value="sensory_box"/>
    <property type="match status" value="1"/>
</dbReference>
<keyword evidence="5" id="KW-1185">Reference proteome</keyword>
<evidence type="ECO:0000259" key="3">
    <source>
        <dbReference type="PROSITE" id="PS50887"/>
    </source>
</evidence>
<dbReference type="InterPro" id="IPR035919">
    <property type="entry name" value="EAL_sf"/>
</dbReference>
<dbReference type="EMBL" id="JACHLP010000002">
    <property type="protein sequence ID" value="MBB4842519.1"/>
    <property type="molecule type" value="Genomic_DNA"/>
</dbReference>
<feature type="transmembrane region" description="Helical" evidence="1">
    <location>
        <begin position="95"/>
        <end position="112"/>
    </location>
</feature>
<evidence type="ECO:0000313" key="4">
    <source>
        <dbReference type="EMBL" id="MBB4842519.1"/>
    </source>
</evidence>
<dbReference type="Gene3D" id="3.30.450.20">
    <property type="entry name" value="PAS domain"/>
    <property type="match status" value="1"/>
</dbReference>
<dbReference type="PROSITE" id="PS50883">
    <property type="entry name" value="EAL"/>
    <property type="match status" value="1"/>
</dbReference>
<feature type="domain" description="GGDEF" evidence="3">
    <location>
        <begin position="359"/>
        <end position="492"/>
    </location>
</feature>
<dbReference type="InterPro" id="IPR000160">
    <property type="entry name" value="GGDEF_dom"/>
</dbReference>
<feature type="transmembrane region" description="Helical" evidence="1">
    <location>
        <begin position="60"/>
        <end position="83"/>
    </location>
</feature>
<dbReference type="Gene3D" id="3.30.70.270">
    <property type="match status" value="1"/>
</dbReference>
<evidence type="ECO:0000259" key="2">
    <source>
        <dbReference type="PROSITE" id="PS50883"/>
    </source>
</evidence>
<dbReference type="Pfam" id="PF00990">
    <property type="entry name" value="GGDEF"/>
    <property type="match status" value="1"/>
</dbReference>
<proteinExistence type="predicted"/>
<dbReference type="SUPFAM" id="SSF141868">
    <property type="entry name" value="EAL domain-like"/>
    <property type="match status" value="1"/>
</dbReference>
<dbReference type="PANTHER" id="PTHR44757">
    <property type="entry name" value="DIGUANYLATE CYCLASE DGCP"/>
    <property type="match status" value="1"/>
</dbReference>
<dbReference type="InterPro" id="IPR035965">
    <property type="entry name" value="PAS-like_dom_sf"/>
</dbReference>
<dbReference type="NCBIfam" id="TIGR00254">
    <property type="entry name" value="GGDEF"/>
    <property type="match status" value="1"/>
</dbReference>
<dbReference type="InterPro" id="IPR052155">
    <property type="entry name" value="Biofilm_reg_signaling"/>
</dbReference>
<dbReference type="InterPro" id="IPR000014">
    <property type="entry name" value="PAS"/>
</dbReference>
<dbReference type="SUPFAM" id="SSF55073">
    <property type="entry name" value="Nucleotide cyclase"/>
    <property type="match status" value="1"/>
</dbReference>
<feature type="transmembrane region" description="Helical" evidence="1">
    <location>
        <begin position="118"/>
        <end position="136"/>
    </location>
</feature>
<dbReference type="RefSeq" id="WP_184296906.1">
    <property type="nucleotide sequence ID" value="NZ_JACHLP010000002.1"/>
</dbReference>